<feature type="compositionally biased region" description="Low complexity" evidence="1">
    <location>
        <begin position="643"/>
        <end position="661"/>
    </location>
</feature>
<reference evidence="3" key="1">
    <citation type="journal article" date="2020" name="Stud. Mycol.">
        <title>101 Dothideomycetes genomes: a test case for predicting lifestyles and emergence of pathogens.</title>
        <authorList>
            <person name="Haridas S."/>
            <person name="Albert R."/>
            <person name="Binder M."/>
            <person name="Bloem J."/>
            <person name="Labutti K."/>
            <person name="Salamov A."/>
            <person name="Andreopoulos B."/>
            <person name="Baker S."/>
            <person name="Barry K."/>
            <person name="Bills G."/>
            <person name="Bluhm B."/>
            <person name="Cannon C."/>
            <person name="Castanera R."/>
            <person name="Culley D."/>
            <person name="Daum C."/>
            <person name="Ezra D."/>
            <person name="Gonzalez J."/>
            <person name="Henrissat B."/>
            <person name="Kuo A."/>
            <person name="Liang C."/>
            <person name="Lipzen A."/>
            <person name="Lutzoni F."/>
            <person name="Magnuson J."/>
            <person name="Mondo S."/>
            <person name="Nolan M."/>
            <person name="Ohm R."/>
            <person name="Pangilinan J."/>
            <person name="Park H.-J."/>
            <person name="Ramirez L."/>
            <person name="Alfaro M."/>
            <person name="Sun H."/>
            <person name="Tritt A."/>
            <person name="Yoshinaga Y."/>
            <person name="Zwiers L.-H."/>
            <person name="Turgeon B."/>
            <person name="Goodwin S."/>
            <person name="Spatafora J."/>
            <person name="Crous P."/>
            <person name="Grigoriev I."/>
        </authorList>
    </citation>
    <scope>NUCLEOTIDE SEQUENCE</scope>
    <source>
        <strain evidence="3">CBS 113979</strain>
    </source>
</reference>
<dbReference type="PANTHER" id="PTHR23101">
    <property type="entry name" value="RAB GDP/GTP EXCHANGE FACTOR"/>
    <property type="match status" value="1"/>
</dbReference>
<dbReference type="InterPro" id="IPR037191">
    <property type="entry name" value="VPS9_dom_sf"/>
</dbReference>
<dbReference type="PROSITE" id="PS51205">
    <property type="entry name" value="VPS9"/>
    <property type="match status" value="1"/>
</dbReference>
<dbReference type="Proteomes" id="UP000800041">
    <property type="component" value="Unassembled WGS sequence"/>
</dbReference>
<dbReference type="OrthoDB" id="10264848at2759"/>
<feature type="region of interest" description="Disordered" evidence="1">
    <location>
        <begin position="592"/>
        <end position="661"/>
    </location>
</feature>
<dbReference type="AlphaFoldDB" id="A0A6G1GNH0"/>
<dbReference type="GO" id="GO:0030139">
    <property type="term" value="C:endocytic vesicle"/>
    <property type="evidence" value="ECO:0007669"/>
    <property type="project" value="TreeGrafter"/>
</dbReference>
<dbReference type="Gene3D" id="1.20.1050.80">
    <property type="entry name" value="VPS9 domain"/>
    <property type="match status" value="1"/>
</dbReference>
<feature type="region of interest" description="Disordered" evidence="1">
    <location>
        <begin position="687"/>
        <end position="722"/>
    </location>
</feature>
<feature type="compositionally biased region" description="Pro residues" evidence="1">
    <location>
        <begin position="691"/>
        <end position="701"/>
    </location>
</feature>
<dbReference type="EMBL" id="ML977186">
    <property type="protein sequence ID" value="KAF1982307.1"/>
    <property type="molecule type" value="Genomic_DNA"/>
</dbReference>
<evidence type="ECO:0000313" key="4">
    <source>
        <dbReference type="Proteomes" id="UP000800041"/>
    </source>
</evidence>
<dbReference type="InterPro" id="IPR045046">
    <property type="entry name" value="Vps9-like"/>
</dbReference>
<evidence type="ECO:0000259" key="2">
    <source>
        <dbReference type="PROSITE" id="PS51205"/>
    </source>
</evidence>
<proteinExistence type="predicted"/>
<dbReference type="Pfam" id="PF02204">
    <property type="entry name" value="VPS9"/>
    <property type="match status" value="1"/>
</dbReference>
<organism evidence="3 4">
    <name type="scientific">Aulographum hederae CBS 113979</name>
    <dbReference type="NCBI Taxonomy" id="1176131"/>
    <lineage>
        <taxon>Eukaryota</taxon>
        <taxon>Fungi</taxon>
        <taxon>Dikarya</taxon>
        <taxon>Ascomycota</taxon>
        <taxon>Pezizomycotina</taxon>
        <taxon>Dothideomycetes</taxon>
        <taxon>Pleosporomycetidae</taxon>
        <taxon>Aulographales</taxon>
        <taxon>Aulographaceae</taxon>
    </lineage>
</organism>
<feature type="compositionally biased region" description="Polar residues" evidence="1">
    <location>
        <begin position="449"/>
        <end position="460"/>
    </location>
</feature>
<evidence type="ECO:0000313" key="3">
    <source>
        <dbReference type="EMBL" id="KAF1982307.1"/>
    </source>
</evidence>
<feature type="compositionally biased region" description="Polar residues" evidence="1">
    <location>
        <begin position="11"/>
        <end position="41"/>
    </location>
</feature>
<dbReference type="SMART" id="SM00167">
    <property type="entry name" value="VPS9"/>
    <property type="match status" value="1"/>
</dbReference>
<protein>
    <recommendedName>
        <fullName evidence="2">VPS9 domain-containing protein</fullName>
    </recommendedName>
</protein>
<dbReference type="GO" id="GO:0005829">
    <property type="term" value="C:cytosol"/>
    <property type="evidence" value="ECO:0007669"/>
    <property type="project" value="TreeGrafter"/>
</dbReference>
<dbReference type="GO" id="GO:0005085">
    <property type="term" value="F:guanyl-nucleotide exchange factor activity"/>
    <property type="evidence" value="ECO:0007669"/>
    <property type="project" value="InterPro"/>
</dbReference>
<dbReference type="SUPFAM" id="SSF109993">
    <property type="entry name" value="VPS9 domain"/>
    <property type="match status" value="1"/>
</dbReference>
<feature type="region of interest" description="Disordered" evidence="1">
    <location>
        <begin position="1"/>
        <end position="93"/>
    </location>
</feature>
<feature type="compositionally biased region" description="Polar residues" evidence="1">
    <location>
        <begin position="428"/>
        <end position="442"/>
    </location>
</feature>
<dbReference type="InterPro" id="IPR003123">
    <property type="entry name" value="VPS9"/>
</dbReference>
<accession>A0A6G1GNH0</accession>
<evidence type="ECO:0000256" key="1">
    <source>
        <dbReference type="SAM" id="MobiDB-lite"/>
    </source>
</evidence>
<feature type="region of interest" description="Disordered" evidence="1">
    <location>
        <begin position="393"/>
        <end position="460"/>
    </location>
</feature>
<dbReference type="GO" id="GO:0016192">
    <property type="term" value="P:vesicle-mediated transport"/>
    <property type="evidence" value="ECO:0007669"/>
    <property type="project" value="InterPro"/>
</dbReference>
<dbReference type="GO" id="GO:0031267">
    <property type="term" value="F:small GTPase binding"/>
    <property type="evidence" value="ECO:0007669"/>
    <property type="project" value="TreeGrafter"/>
</dbReference>
<feature type="compositionally biased region" description="Basic and acidic residues" evidence="1">
    <location>
        <begin position="394"/>
        <end position="403"/>
    </location>
</feature>
<name>A0A6G1GNH0_9PEZI</name>
<keyword evidence="4" id="KW-1185">Reference proteome</keyword>
<feature type="region of interest" description="Disordered" evidence="1">
    <location>
        <begin position="155"/>
        <end position="192"/>
    </location>
</feature>
<feature type="domain" description="VPS9" evidence="2">
    <location>
        <begin position="241"/>
        <end position="394"/>
    </location>
</feature>
<gene>
    <name evidence="3" type="ORF">K402DRAFT_397747</name>
</gene>
<dbReference type="PANTHER" id="PTHR23101:SF97">
    <property type="entry name" value="DOMAIN PROTEIN, PUTATIVE (AFU_ORTHOLOGUE AFUA_2G10890)-RELATED"/>
    <property type="match status" value="1"/>
</dbReference>
<sequence>MAAELPHGSRRPNTLHVSKSFSRLEPSHQNPLNRARASTLQGPPIPEILYPENVTESPVDEDPTEKGDIFETRDEEDAGTEPATGNDTPVMKLPGTFEDLPIEIRSLTERFLESLSAKVHPSPMSIDTLSDLFQDFYIRAEQNISTHIAILSSRISREKSPGRSASSQSKSRKSSGSKKDGSTESLIGSDQQMLTASEVANRKRARKLLEIKRGVLEESVERAVCEKVYDRIYRHRSTDDEERDQKLRSRTAALSLVGISLKELLVNANDITEKSDDQDDKIKEWLSGARESLRAMDEEHYPLAKLSHLLAAHKSIVETLSRLFPSSSSADEILPTLIYTLITSPPEHINVVSNLYFIQRFRATHKVQGHASYCLVNLEAAISFLETVDLSSLRSDEAPEGPDKSPNSGSRPTTPLPPSSPMNLGVSPASNPAISPVSTNVSDMAKPRPSQSRRVSQMITQQTSRIEAASDSFRDAVLDSADSAFDTINNTLENSFKFLFGRIKEQQQEQQKKVQGGSLVEGQNVVVPKTLEEARKLVTEEEERGRDEREDGSVASVASSVMDHEEIIDDPLSAIENPDKPLPAEHRVLEMIGGKKPVRDQSVDSARSGGSSSGKRVAFRDSAKTVGGNTATPPTGPTLQPNSSPMAPGSSPSPAPQGMAAIEGMKNFGNSLNPLNRFSGMGLFGRGGQAPPSPVHAPSPAPDVASTGKHVDDAAPSGEKGVKVLSEKEEKALETLEELKRVTLTAPKRFVDCRDARELRVGDVEELLKEYQRLVQSVRGVMRG</sequence>